<evidence type="ECO:0000256" key="1">
    <source>
        <dbReference type="SAM" id="MobiDB-lite"/>
    </source>
</evidence>
<feature type="compositionally biased region" description="Polar residues" evidence="1">
    <location>
        <begin position="154"/>
        <end position="166"/>
    </location>
</feature>
<protein>
    <submittedName>
        <fullName evidence="2">Uncharacterized protein</fullName>
    </submittedName>
</protein>
<sequence>MQRANTAPPEAVYDPPAVMHPFLVVGHRQVPDPLGRRMRARLEAVRLHAGAAEPPGPVSCRDGYPTANCHDKVLPHSCRTVPLGRGPERCMTRTGSPIAVFLRLCLQAMWSKERNGTTEPRNQADESCLFRPGTELGRPYGVPRDHQTAESRCRPSTPQSTHSITQ</sequence>
<reference evidence="2" key="2">
    <citation type="submission" date="2023-05" db="EMBL/GenBank/DDBJ databases">
        <authorList>
            <consortium name="Lawrence Berkeley National Laboratory"/>
            <person name="Steindorff A."/>
            <person name="Hensen N."/>
            <person name="Bonometti L."/>
            <person name="Westerberg I."/>
            <person name="Brannstrom I.O."/>
            <person name="Guillou S."/>
            <person name="Cros-Aarteil S."/>
            <person name="Calhoun S."/>
            <person name="Haridas S."/>
            <person name="Kuo A."/>
            <person name="Mondo S."/>
            <person name="Pangilinan J."/>
            <person name="Riley R."/>
            <person name="Labutti K."/>
            <person name="Andreopoulos B."/>
            <person name="Lipzen A."/>
            <person name="Chen C."/>
            <person name="Yanf M."/>
            <person name="Daum C."/>
            <person name="Ng V."/>
            <person name="Clum A."/>
            <person name="Ohm R."/>
            <person name="Martin F."/>
            <person name="Silar P."/>
            <person name="Natvig D."/>
            <person name="Lalanne C."/>
            <person name="Gautier V."/>
            <person name="Ament-Velasquez S.L."/>
            <person name="Kruys A."/>
            <person name="Hutchinson M.I."/>
            <person name="Powell A.J."/>
            <person name="Barry K."/>
            <person name="Miller A.N."/>
            <person name="Grigoriev I.V."/>
            <person name="Debuchy R."/>
            <person name="Gladieux P."/>
            <person name="Thoren M.H."/>
            <person name="Johannesson H."/>
        </authorList>
    </citation>
    <scope>NUCLEOTIDE SEQUENCE</scope>
    <source>
        <strain evidence="2">CBS 757.83</strain>
    </source>
</reference>
<comment type="caution">
    <text evidence="2">The sequence shown here is derived from an EMBL/GenBank/DDBJ whole genome shotgun (WGS) entry which is preliminary data.</text>
</comment>
<dbReference type="AlphaFoldDB" id="A0AAN6Q9D9"/>
<dbReference type="EMBL" id="MU863624">
    <property type="protein sequence ID" value="KAK4106067.1"/>
    <property type="molecule type" value="Genomic_DNA"/>
</dbReference>
<dbReference type="Proteomes" id="UP001305647">
    <property type="component" value="Unassembled WGS sequence"/>
</dbReference>
<feature type="compositionally biased region" description="Basic and acidic residues" evidence="1">
    <location>
        <begin position="143"/>
        <end position="153"/>
    </location>
</feature>
<keyword evidence="3" id="KW-1185">Reference proteome</keyword>
<gene>
    <name evidence="2" type="ORF">N658DRAFT_5501</name>
</gene>
<organism evidence="2 3">
    <name type="scientific">Parathielavia hyrcaniae</name>
    <dbReference type="NCBI Taxonomy" id="113614"/>
    <lineage>
        <taxon>Eukaryota</taxon>
        <taxon>Fungi</taxon>
        <taxon>Dikarya</taxon>
        <taxon>Ascomycota</taxon>
        <taxon>Pezizomycotina</taxon>
        <taxon>Sordariomycetes</taxon>
        <taxon>Sordariomycetidae</taxon>
        <taxon>Sordariales</taxon>
        <taxon>Chaetomiaceae</taxon>
        <taxon>Parathielavia</taxon>
    </lineage>
</organism>
<reference evidence="2" key="1">
    <citation type="journal article" date="2023" name="Mol. Phylogenet. Evol.">
        <title>Genome-scale phylogeny and comparative genomics of the fungal order Sordariales.</title>
        <authorList>
            <person name="Hensen N."/>
            <person name="Bonometti L."/>
            <person name="Westerberg I."/>
            <person name="Brannstrom I.O."/>
            <person name="Guillou S."/>
            <person name="Cros-Aarteil S."/>
            <person name="Calhoun S."/>
            <person name="Haridas S."/>
            <person name="Kuo A."/>
            <person name="Mondo S."/>
            <person name="Pangilinan J."/>
            <person name="Riley R."/>
            <person name="LaButti K."/>
            <person name="Andreopoulos B."/>
            <person name="Lipzen A."/>
            <person name="Chen C."/>
            <person name="Yan M."/>
            <person name="Daum C."/>
            <person name="Ng V."/>
            <person name="Clum A."/>
            <person name="Steindorff A."/>
            <person name="Ohm R.A."/>
            <person name="Martin F."/>
            <person name="Silar P."/>
            <person name="Natvig D.O."/>
            <person name="Lalanne C."/>
            <person name="Gautier V."/>
            <person name="Ament-Velasquez S.L."/>
            <person name="Kruys A."/>
            <person name="Hutchinson M.I."/>
            <person name="Powell A.J."/>
            <person name="Barry K."/>
            <person name="Miller A.N."/>
            <person name="Grigoriev I.V."/>
            <person name="Debuchy R."/>
            <person name="Gladieux P."/>
            <person name="Hiltunen Thoren M."/>
            <person name="Johannesson H."/>
        </authorList>
    </citation>
    <scope>NUCLEOTIDE SEQUENCE</scope>
    <source>
        <strain evidence="2">CBS 757.83</strain>
    </source>
</reference>
<evidence type="ECO:0000313" key="2">
    <source>
        <dbReference type="EMBL" id="KAK4106067.1"/>
    </source>
</evidence>
<name>A0AAN6Q9D9_9PEZI</name>
<feature type="region of interest" description="Disordered" evidence="1">
    <location>
        <begin position="113"/>
        <end position="166"/>
    </location>
</feature>
<evidence type="ECO:0000313" key="3">
    <source>
        <dbReference type="Proteomes" id="UP001305647"/>
    </source>
</evidence>
<accession>A0AAN6Q9D9</accession>
<proteinExistence type="predicted"/>